<dbReference type="Pfam" id="PF00067">
    <property type="entry name" value="p450"/>
    <property type="match status" value="1"/>
</dbReference>
<protein>
    <submittedName>
        <fullName evidence="10">Cytochrome P450</fullName>
    </submittedName>
</protein>
<evidence type="ECO:0000256" key="4">
    <source>
        <dbReference type="ARBA" id="ARBA00023002"/>
    </source>
</evidence>
<feature type="compositionally biased region" description="Basic and acidic residues" evidence="9">
    <location>
        <begin position="14"/>
        <end position="26"/>
    </location>
</feature>
<dbReference type="KEGG" id="ngv:CDO52_14380"/>
<dbReference type="GO" id="GO:0016705">
    <property type="term" value="F:oxidoreductase activity, acting on paired donors, with incorporation or reduction of molecular oxygen"/>
    <property type="evidence" value="ECO:0007669"/>
    <property type="project" value="InterPro"/>
</dbReference>
<keyword evidence="5 7" id="KW-0408">Iron</keyword>
<keyword evidence="2 7" id="KW-0349">Heme</keyword>
<keyword evidence="4 8" id="KW-0560">Oxidoreductase</keyword>
<comment type="similarity">
    <text evidence="1 8">Belongs to the cytochrome P450 family.</text>
</comment>
<dbReference type="PROSITE" id="PS00086">
    <property type="entry name" value="CYTOCHROME_P450"/>
    <property type="match status" value="1"/>
</dbReference>
<organism evidence="10 11">
    <name type="scientific">Nocardiopsis gilva YIM 90087</name>
    <dbReference type="NCBI Taxonomy" id="1235441"/>
    <lineage>
        <taxon>Bacteria</taxon>
        <taxon>Bacillati</taxon>
        <taxon>Actinomycetota</taxon>
        <taxon>Actinomycetes</taxon>
        <taxon>Streptosporangiales</taxon>
        <taxon>Nocardiopsidaceae</taxon>
        <taxon>Nocardiopsis</taxon>
    </lineage>
</organism>
<proteinExistence type="inferred from homology"/>
<dbReference type="PRINTS" id="PR00463">
    <property type="entry name" value="EP450I"/>
</dbReference>
<dbReference type="EMBL" id="CP022753">
    <property type="protein sequence ID" value="ASU83810.1"/>
    <property type="molecule type" value="Genomic_DNA"/>
</dbReference>
<dbReference type="PANTHER" id="PTHR24291:SF50">
    <property type="entry name" value="BIFUNCTIONAL ALBAFLAVENONE MONOOXYGENASE_TERPENE SYNTHASE"/>
    <property type="match status" value="1"/>
</dbReference>
<gene>
    <name evidence="10" type="ORF">CDO52_14380</name>
</gene>
<dbReference type="GO" id="GO:0020037">
    <property type="term" value="F:heme binding"/>
    <property type="evidence" value="ECO:0007669"/>
    <property type="project" value="InterPro"/>
</dbReference>
<feature type="region of interest" description="Disordered" evidence="9">
    <location>
        <begin position="1"/>
        <end position="26"/>
    </location>
</feature>
<evidence type="ECO:0000256" key="8">
    <source>
        <dbReference type="RuleBase" id="RU000461"/>
    </source>
</evidence>
<dbReference type="SUPFAM" id="SSF48264">
    <property type="entry name" value="Cytochrome P450"/>
    <property type="match status" value="1"/>
</dbReference>
<feature type="binding site" description="axial binding residue" evidence="7">
    <location>
        <position position="430"/>
    </location>
    <ligand>
        <name>heme</name>
        <dbReference type="ChEBI" id="CHEBI:30413"/>
    </ligand>
    <ligandPart>
        <name>Fe</name>
        <dbReference type="ChEBI" id="CHEBI:18248"/>
    </ligandPart>
</feature>
<dbReference type="GO" id="GO:0005506">
    <property type="term" value="F:iron ion binding"/>
    <property type="evidence" value="ECO:0007669"/>
    <property type="project" value="InterPro"/>
</dbReference>
<sequence length="481" mass="53087">MLSSPRGILTALDHSARTGRRSDAEAKERRTMAALSSLGSLGSVPAAPGRIPLAGHVLQLWRRPLAFLASLRPKGGMVRVDVGTSSVYLVTDPDLAHEALVTKAASLGRGRVYERLRPVLGSGLVTSEGDVHQRQRRLVLSALHRVPAAEHTAISVHHAEELIAAWRPGEMVRVDEAMFDLVLGILLEAVFSSGLDRSAAAEIRYSTRVVSKGALARAITPQMLDRLPRSPHQSYDAAAARLRFVLDALIKERRGAEGDFDDLLSLVMSVRDPETGTAMSDGRIRDELMAMLMSGTEAASATLAWTFHELARHPKAADRLREEVDTVLGGRPCTHDDLARLEYTQRVLNEVIRLHSAPLLLRRTTAPVKIGGVHFPEGIELAISPYAVHRNPWLFRFPDRFTPDRWRTAEGSRLLPHGAFIPFGDGDRRCVGDAFAWTEMTVAVATVCSRWRMRPAYWHTVREVPAATPRPDAMPMIAERR</sequence>
<reference evidence="10 11" key="1">
    <citation type="submission" date="2017-08" db="EMBL/GenBank/DDBJ databases">
        <title>The complete genome sequence of Nocardiopsis gilva YIM 90087.</title>
        <authorList>
            <person name="Yin M."/>
            <person name="Tang S."/>
        </authorList>
    </citation>
    <scope>NUCLEOTIDE SEQUENCE [LARGE SCALE GENOMIC DNA]</scope>
    <source>
        <strain evidence="10 11">YIM 90087</strain>
    </source>
</reference>
<dbReference type="Proteomes" id="UP000215005">
    <property type="component" value="Chromosome"/>
</dbReference>
<dbReference type="PANTHER" id="PTHR24291">
    <property type="entry name" value="CYTOCHROME P450 FAMILY 4"/>
    <property type="match status" value="1"/>
</dbReference>
<dbReference type="InterPro" id="IPR002401">
    <property type="entry name" value="Cyt_P450_E_grp-I"/>
</dbReference>
<dbReference type="InterPro" id="IPR017972">
    <property type="entry name" value="Cyt_P450_CS"/>
</dbReference>
<keyword evidence="6 8" id="KW-0503">Monooxygenase</keyword>
<comment type="cofactor">
    <cofactor evidence="7">
        <name>heme</name>
        <dbReference type="ChEBI" id="CHEBI:30413"/>
    </cofactor>
</comment>
<evidence type="ECO:0000256" key="2">
    <source>
        <dbReference type="ARBA" id="ARBA00022617"/>
    </source>
</evidence>
<accession>A0A223S6Q8</accession>
<dbReference type="AlphaFoldDB" id="A0A223S6Q8"/>
<keyword evidence="3 7" id="KW-0479">Metal-binding</keyword>
<name>A0A223S6Q8_9ACTN</name>
<dbReference type="PRINTS" id="PR00385">
    <property type="entry name" value="P450"/>
</dbReference>
<dbReference type="InterPro" id="IPR001128">
    <property type="entry name" value="Cyt_P450"/>
</dbReference>
<dbReference type="InterPro" id="IPR050196">
    <property type="entry name" value="Cytochrome_P450_Monoox"/>
</dbReference>
<evidence type="ECO:0000313" key="10">
    <source>
        <dbReference type="EMBL" id="ASU83810.1"/>
    </source>
</evidence>
<evidence type="ECO:0000256" key="5">
    <source>
        <dbReference type="ARBA" id="ARBA00023004"/>
    </source>
</evidence>
<evidence type="ECO:0000256" key="9">
    <source>
        <dbReference type="SAM" id="MobiDB-lite"/>
    </source>
</evidence>
<evidence type="ECO:0000256" key="3">
    <source>
        <dbReference type="ARBA" id="ARBA00022723"/>
    </source>
</evidence>
<evidence type="ECO:0000256" key="6">
    <source>
        <dbReference type="ARBA" id="ARBA00023033"/>
    </source>
</evidence>
<evidence type="ECO:0000256" key="7">
    <source>
        <dbReference type="PIRSR" id="PIRSR602401-1"/>
    </source>
</evidence>
<dbReference type="GO" id="GO:0004497">
    <property type="term" value="F:monooxygenase activity"/>
    <property type="evidence" value="ECO:0007669"/>
    <property type="project" value="UniProtKB-KW"/>
</dbReference>
<dbReference type="Gene3D" id="1.10.630.10">
    <property type="entry name" value="Cytochrome P450"/>
    <property type="match status" value="1"/>
</dbReference>
<dbReference type="InterPro" id="IPR036396">
    <property type="entry name" value="Cyt_P450_sf"/>
</dbReference>
<keyword evidence="11" id="KW-1185">Reference proteome</keyword>
<evidence type="ECO:0000313" key="11">
    <source>
        <dbReference type="Proteomes" id="UP000215005"/>
    </source>
</evidence>
<evidence type="ECO:0000256" key="1">
    <source>
        <dbReference type="ARBA" id="ARBA00010617"/>
    </source>
</evidence>